<evidence type="ECO:0000313" key="2">
    <source>
        <dbReference type="EMBL" id="CAE06981.1"/>
    </source>
</evidence>
<keyword evidence="3" id="KW-1185">Reference proteome</keyword>
<dbReference type="Pfam" id="PF18765">
    <property type="entry name" value="Polbeta"/>
    <property type="match status" value="1"/>
</dbReference>
<dbReference type="Gene3D" id="3.30.460.10">
    <property type="entry name" value="Beta Polymerase, domain 2"/>
    <property type="match status" value="1"/>
</dbReference>
<dbReference type="HOGENOM" id="CLU_2014148_0_0_3"/>
<organism evidence="2 3">
    <name type="scientific">Parasynechococcus marenigrum (strain WH8102)</name>
    <dbReference type="NCBI Taxonomy" id="84588"/>
    <lineage>
        <taxon>Bacteria</taxon>
        <taxon>Bacillati</taxon>
        <taxon>Cyanobacteriota</taxon>
        <taxon>Cyanophyceae</taxon>
        <taxon>Synechococcales</taxon>
        <taxon>Prochlorococcaceae</taxon>
        <taxon>Parasynechococcus</taxon>
        <taxon>Parasynechococcus marenigrum</taxon>
    </lineage>
</organism>
<dbReference type="EMBL" id="BX569690">
    <property type="protein sequence ID" value="CAE06981.1"/>
    <property type="molecule type" value="Genomic_DNA"/>
</dbReference>
<dbReference type="InterPro" id="IPR024700">
    <property type="entry name" value="UCP020217"/>
</dbReference>
<feature type="domain" description="Polymerase beta nucleotidyltransferase" evidence="1">
    <location>
        <begin position="42"/>
        <end position="120"/>
    </location>
</feature>
<dbReference type="InterPro" id="IPR043519">
    <property type="entry name" value="NT_sf"/>
</dbReference>
<dbReference type="CDD" id="cd05403">
    <property type="entry name" value="NT_KNTase_like"/>
    <property type="match status" value="1"/>
</dbReference>
<name>Q7U8Z3_PARMW</name>
<dbReference type="STRING" id="84588.SYNW0466"/>
<accession>Q7U8Z3</accession>
<dbReference type="InterPro" id="IPR041633">
    <property type="entry name" value="Polbeta"/>
</dbReference>
<proteinExistence type="predicted"/>
<reference evidence="2 3" key="1">
    <citation type="journal article" date="2003" name="Nature">
        <title>The genome of a motile marine Synechococcus.</title>
        <authorList>
            <person name="Palenik B."/>
            <person name="Brahamsha B."/>
            <person name="Larimer F."/>
            <person name="Land M."/>
            <person name="Hauser L."/>
            <person name="Chain P."/>
            <person name="Lamerdin J."/>
            <person name="Regala W."/>
            <person name="Allen E.A."/>
            <person name="McCarren J."/>
            <person name="Paulsen I."/>
            <person name="Dufresne A."/>
            <person name="Partensky F."/>
            <person name="Webb E."/>
            <person name="Waterbury J."/>
        </authorList>
    </citation>
    <scope>NUCLEOTIDE SEQUENCE [LARGE SCALE GENOMIC DNA]</scope>
    <source>
        <strain evidence="2 3">WH8102</strain>
    </source>
</reference>
<evidence type="ECO:0000259" key="1">
    <source>
        <dbReference type="Pfam" id="PF18765"/>
    </source>
</evidence>
<gene>
    <name evidence="2" type="ordered locus">SYNW0466</name>
</gene>
<dbReference type="RefSeq" id="WP_011127340.1">
    <property type="nucleotide sequence ID" value="NC_005070.1"/>
</dbReference>
<protein>
    <recommendedName>
        <fullName evidence="1">Polymerase beta nucleotidyltransferase domain-containing protein</fullName>
    </recommendedName>
</protein>
<dbReference type="AlphaFoldDB" id="Q7U8Z3"/>
<dbReference type="SUPFAM" id="SSF81301">
    <property type="entry name" value="Nucleotidyltransferase"/>
    <property type="match status" value="1"/>
</dbReference>
<sequence>MTLYAQEYWKQRFAADREQLEKRRQEGLAQGAKAAAAMRERWPQIRAVHLFGSVLDDRFRSHSDLDLLVDGLPPGSLLDAITLAEDAGPLPVDLKRREDLSDDLVQRLLRKSQILYQNDPPMP</sequence>
<dbReference type="KEGG" id="syw:SYNW0466"/>
<dbReference type="PIRSF" id="PIRSF020217">
    <property type="entry name" value="UCP020217"/>
    <property type="match status" value="1"/>
</dbReference>
<dbReference type="eggNOG" id="COG1669">
    <property type="taxonomic scope" value="Bacteria"/>
</dbReference>
<evidence type="ECO:0000313" key="3">
    <source>
        <dbReference type="Proteomes" id="UP000001422"/>
    </source>
</evidence>
<dbReference type="Proteomes" id="UP000001422">
    <property type="component" value="Chromosome"/>
</dbReference>